<dbReference type="eggNOG" id="arCOG01580">
    <property type="taxonomic scope" value="Archaea"/>
</dbReference>
<evidence type="ECO:0000256" key="1">
    <source>
        <dbReference type="ARBA" id="ARBA00023015"/>
    </source>
</evidence>
<sequence length="330" mass="38686">MVDEIDKIILTELGKNARRSSKDITKILQNMNYHITDRGIRHRLQRLEKNNTVVGYSVTLNPELISEKVNRTIVLKFKFTKDTPELINRLTEYVNESHFCTYSSRLNGDFDWICHFIFDSVEQFDLETNNFLNKFSELISDYRSYESNLVKNTPYTIFDQEHVNEKKLQAWNILQQIKKYDTLNERLQSIVESLVKYFDATFARVWFVDKSEKSLILRFSAGKYKNVKGEFSKVPIKSLKIGAIVTTKKPIVSNDVIHDPRIKYHDWAKKEKLKSFAGYPLMYNKKVVAVLALFSKKQFSPSDFEILGMFSDQISKELTGFFETKDFLSE</sequence>
<organism evidence="4 5">
    <name type="scientific">Nitrosopumilus maritimus (strain SCM1)</name>
    <dbReference type="NCBI Taxonomy" id="436308"/>
    <lineage>
        <taxon>Archaea</taxon>
        <taxon>Nitrososphaerota</taxon>
        <taxon>Nitrososphaeria</taxon>
        <taxon>Nitrosopumilales</taxon>
        <taxon>Nitrosopumilaceae</taxon>
        <taxon>Nitrosopumilus</taxon>
    </lineage>
</organism>
<keyword evidence="5" id="KW-1185">Reference proteome</keyword>
<dbReference type="EnsemblBacteria" id="ABX13591">
    <property type="protein sequence ID" value="ABX13591"/>
    <property type="gene ID" value="Nmar_1695"/>
</dbReference>
<keyword evidence="1" id="KW-0805">Transcription regulation</keyword>
<evidence type="ECO:0000259" key="3">
    <source>
        <dbReference type="SMART" id="SM00065"/>
    </source>
</evidence>
<dbReference type="SMART" id="SM00344">
    <property type="entry name" value="HTH_ASNC"/>
    <property type="match status" value="1"/>
</dbReference>
<dbReference type="SMART" id="SM00065">
    <property type="entry name" value="GAF"/>
    <property type="match status" value="1"/>
</dbReference>
<proteinExistence type="predicted"/>
<feature type="domain" description="GAF" evidence="3">
    <location>
        <begin position="182"/>
        <end position="329"/>
    </location>
</feature>
<dbReference type="Gene3D" id="1.10.10.10">
    <property type="entry name" value="Winged helix-like DNA-binding domain superfamily/Winged helix DNA-binding domain"/>
    <property type="match status" value="1"/>
</dbReference>
<dbReference type="EMBL" id="CP000866">
    <property type="protein sequence ID" value="ABX13591.1"/>
    <property type="molecule type" value="Genomic_DNA"/>
</dbReference>
<dbReference type="Gene3D" id="3.30.450.40">
    <property type="match status" value="1"/>
</dbReference>
<reference evidence="4 5" key="1">
    <citation type="journal article" date="2010" name="Proc. Natl. Acad. Sci. U.S.A.">
        <title>Nitrosopumilus maritimus genome reveals unique mechanisms for nitrification and autotrophy in globally distributed marine crenarchaea.</title>
        <authorList>
            <person name="Walker C.B."/>
            <person name="de la Torre J.R."/>
            <person name="Klotz M.G."/>
            <person name="Urakawa H."/>
            <person name="Pinel N."/>
            <person name="Arp D.J."/>
            <person name="Brochier-Armanet C."/>
            <person name="Chain P.S."/>
            <person name="Chan P.P."/>
            <person name="Gollabgir A."/>
            <person name="Hemp J."/>
            <person name="Hugler M."/>
            <person name="Karr E.A."/>
            <person name="Konneke M."/>
            <person name="Shin M."/>
            <person name="Lawton T.J."/>
            <person name="Lowe T."/>
            <person name="Martens-Habbena W."/>
            <person name="Sayavedra-Soto L.A."/>
            <person name="Lang D."/>
            <person name="Sievert S.M."/>
            <person name="Rosenzweig A.C."/>
            <person name="Manning G."/>
            <person name="Stahl D.A."/>
        </authorList>
    </citation>
    <scope>NUCLEOTIDE SEQUENCE [LARGE SCALE GENOMIC DNA]</scope>
    <source>
        <strain evidence="4 5">SCM1</strain>
    </source>
</reference>
<dbReference type="AlphaFoldDB" id="A9A2R4"/>
<evidence type="ECO:0000256" key="2">
    <source>
        <dbReference type="ARBA" id="ARBA00023163"/>
    </source>
</evidence>
<evidence type="ECO:0000313" key="5">
    <source>
        <dbReference type="Proteomes" id="UP000000792"/>
    </source>
</evidence>
<dbReference type="InterPro" id="IPR036390">
    <property type="entry name" value="WH_DNA-bd_sf"/>
</dbReference>
<gene>
    <name evidence="4" type="ordered locus">Nmar_1695</name>
</gene>
<dbReference type="InterPro" id="IPR003018">
    <property type="entry name" value="GAF"/>
</dbReference>
<dbReference type="OrthoDB" id="6995at2157"/>
<dbReference type="Pfam" id="PF13185">
    <property type="entry name" value="GAF_2"/>
    <property type="match status" value="1"/>
</dbReference>
<evidence type="ECO:0000313" key="4">
    <source>
        <dbReference type="EMBL" id="ABX13591.1"/>
    </source>
</evidence>
<dbReference type="GeneID" id="5773080"/>
<dbReference type="InterPro" id="IPR029016">
    <property type="entry name" value="GAF-like_dom_sf"/>
</dbReference>
<dbReference type="SUPFAM" id="SSF55781">
    <property type="entry name" value="GAF domain-like"/>
    <property type="match status" value="1"/>
</dbReference>
<dbReference type="KEGG" id="nmr:Nmar_1695"/>
<accession>A9A2R4</accession>
<protein>
    <submittedName>
        <fullName evidence="4">GAF sensor protein</fullName>
    </submittedName>
</protein>
<dbReference type="HOGENOM" id="CLU_840963_0_0_2"/>
<dbReference type="InParanoid" id="A9A2R4"/>
<dbReference type="Proteomes" id="UP000000792">
    <property type="component" value="Chromosome"/>
</dbReference>
<keyword evidence="2" id="KW-0804">Transcription</keyword>
<dbReference type="SUPFAM" id="SSF46785">
    <property type="entry name" value="Winged helix' DNA-binding domain"/>
    <property type="match status" value="1"/>
</dbReference>
<dbReference type="InterPro" id="IPR019888">
    <property type="entry name" value="Tscrpt_reg_AsnC-like"/>
</dbReference>
<dbReference type="RefSeq" id="WP_012216077.1">
    <property type="nucleotide sequence ID" value="NC_010085.1"/>
</dbReference>
<name>A9A2R4_NITMS</name>
<dbReference type="InterPro" id="IPR036388">
    <property type="entry name" value="WH-like_DNA-bd_sf"/>
</dbReference>